<proteinExistence type="predicted"/>
<keyword evidence="3" id="KW-1185">Reference proteome</keyword>
<dbReference type="RefSeq" id="WP_051992679.1">
    <property type="nucleotide sequence ID" value="NZ_JAFBCV010000023.1"/>
</dbReference>
<comment type="caution">
    <text evidence="2">The sequence shown here is derived from an EMBL/GenBank/DDBJ whole genome shotgun (WGS) entry which is preliminary data.</text>
</comment>
<accession>A0ABS2T063</accession>
<feature type="transmembrane region" description="Helical" evidence="1">
    <location>
        <begin position="57"/>
        <end position="74"/>
    </location>
</feature>
<evidence type="ECO:0000256" key="1">
    <source>
        <dbReference type="SAM" id="Phobius"/>
    </source>
</evidence>
<evidence type="ECO:0000313" key="2">
    <source>
        <dbReference type="EMBL" id="MBM7841172.1"/>
    </source>
</evidence>
<dbReference type="Gene3D" id="1.20.120.1760">
    <property type="match status" value="1"/>
</dbReference>
<dbReference type="InterPro" id="IPR043130">
    <property type="entry name" value="CDP-OH_PTrfase_TM_dom"/>
</dbReference>
<dbReference type="EMBL" id="JAFBCV010000023">
    <property type="protein sequence ID" value="MBM7841172.1"/>
    <property type="molecule type" value="Genomic_DNA"/>
</dbReference>
<name>A0ABS2T063_9BACI</name>
<feature type="transmembrane region" description="Helical" evidence="1">
    <location>
        <begin position="118"/>
        <end position="141"/>
    </location>
</feature>
<feature type="transmembrane region" description="Helical" evidence="1">
    <location>
        <begin position="80"/>
        <end position="97"/>
    </location>
</feature>
<reference evidence="2" key="1">
    <citation type="submission" date="2021-01" db="EMBL/GenBank/DDBJ databases">
        <title>Genomic Encyclopedia of Type Strains, Phase IV (KMG-IV): sequencing the most valuable type-strain genomes for metagenomic binning, comparative biology and taxonomic classification.</title>
        <authorList>
            <person name="Goeker M."/>
        </authorList>
    </citation>
    <scope>NUCLEOTIDE SEQUENCE</scope>
    <source>
        <strain evidence="2">DSM 21943</strain>
    </source>
</reference>
<feature type="transmembrane region" description="Helical" evidence="1">
    <location>
        <begin position="191"/>
        <end position="213"/>
    </location>
</feature>
<keyword evidence="1" id="KW-0472">Membrane</keyword>
<feature type="transmembrane region" description="Helical" evidence="1">
    <location>
        <begin position="219"/>
        <end position="237"/>
    </location>
</feature>
<keyword evidence="1" id="KW-1133">Transmembrane helix</keyword>
<dbReference type="InterPro" id="IPR000462">
    <property type="entry name" value="CDP-OH_P_trans"/>
</dbReference>
<dbReference type="Proteomes" id="UP001179280">
    <property type="component" value="Unassembled WGS sequence"/>
</dbReference>
<dbReference type="Pfam" id="PF01066">
    <property type="entry name" value="CDP-OH_P_transf"/>
    <property type="match status" value="1"/>
</dbReference>
<sequence>MKTEYPTIKWESDNIKALRSKCQKPAAVEEPFARYFLRRISIYVTLFFNKIGLPPNFVSLLSLIFFFLTGLVLIPATPLALLLGLICYILGYLFDCVDGEMARLRNKTSKKGEFLDNIIRGNTVIITIGIVLSIIYLLGLMEFMPLVLIYIGTTIAFLGLQIPLAFEITFSTSVNDDPVYQLRKQSTFDQIAFWTGMPGFFTLMVVIIPIELLFETINVYYYFSIIFLLFYTMKVALRGFMTYMKIKQ</sequence>
<feature type="transmembrane region" description="Helical" evidence="1">
    <location>
        <begin position="147"/>
        <end position="170"/>
    </location>
</feature>
<protein>
    <submittedName>
        <fullName evidence="2">Phosphatidylserine synthase</fullName>
    </submittedName>
</protein>
<evidence type="ECO:0000313" key="3">
    <source>
        <dbReference type="Proteomes" id="UP001179280"/>
    </source>
</evidence>
<keyword evidence="1" id="KW-0812">Transmembrane</keyword>
<organism evidence="2 3">
    <name type="scientific">Shouchella xiaoxiensis</name>
    <dbReference type="NCBI Taxonomy" id="766895"/>
    <lineage>
        <taxon>Bacteria</taxon>
        <taxon>Bacillati</taxon>
        <taxon>Bacillota</taxon>
        <taxon>Bacilli</taxon>
        <taxon>Bacillales</taxon>
        <taxon>Bacillaceae</taxon>
        <taxon>Shouchella</taxon>
    </lineage>
</organism>
<gene>
    <name evidence="2" type="ORF">JOC54_004473</name>
</gene>